<sequence>MRITTNAILRNYRSNLGTSMANLDTARNKVMTGRQFVSSAENPGSALRAATLERKYVKNLDYISTAQNTQSFLDSQEDAAMQISDLALTLSKQYGLEALNGTNADAETRKTYADAWRGAQESLLLSLNASYEGRYAFGGADAATPPFSLTTDANGKQILTYRGVNVDPDPNDPDYQKTMDTLKQLSEESVYLDLGFGLTVNDKTGEIDPSSAFNTSLPGINVAGYGKTADGTTKNMVLLAGQIADTLEKEPFDQAELEKLLNAFDDGRNNVLEQVTTLGTKSQFLTATKDRLETDKLNLTTQLDNVVNIDMADAITQYSWAQYAYNAALKVGTSIFSPSFIDFMK</sequence>
<dbReference type="RefSeq" id="WP_349144672.1">
    <property type="nucleotide sequence ID" value="NZ_JBBMFC010000019.1"/>
</dbReference>
<evidence type="ECO:0000259" key="1">
    <source>
        <dbReference type="Pfam" id="PF00669"/>
    </source>
</evidence>
<dbReference type="InterPro" id="IPR001492">
    <property type="entry name" value="Flagellin"/>
</dbReference>
<dbReference type="PANTHER" id="PTHR42792:SF1">
    <property type="entry name" value="FLAGELLAR HOOK-ASSOCIATED PROTEIN 3"/>
    <property type="match status" value="1"/>
</dbReference>
<gene>
    <name evidence="2" type="ORF">WMO62_11080</name>
</gene>
<organism evidence="2 3">
    <name type="scientific">Hominiventricola aquisgranensis</name>
    <dbReference type="NCBI Taxonomy" id="3133164"/>
    <lineage>
        <taxon>Bacteria</taxon>
        <taxon>Bacillati</taxon>
        <taxon>Bacillota</taxon>
        <taxon>Clostridia</taxon>
        <taxon>Lachnospirales</taxon>
        <taxon>Lachnospiraceae</taxon>
        <taxon>Hominiventricola</taxon>
    </lineage>
</organism>
<dbReference type="PANTHER" id="PTHR42792">
    <property type="entry name" value="FLAGELLIN"/>
    <property type="match status" value="1"/>
</dbReference>
<dbReference type="Proteomes" id="UP001470288">
    <property type="component" value="Unassembled WGS sequence"/>
</dbReference>
<name>A0ABV1I3H7_9FIRM</name>
<dbReference type="Pfam" id="PF00669">
    <property type="entry name" value="Flagellin_N"/>
    <property type="match status" value="1"/>
</dbReference>
<reference evidence="2 3" key="1">
    <citation type="submission" date="2024-03" db="EMBL/GenBank/DDBJ databases">
        <title>Human intestinal bacterial collection.</title>
        <authorList>
            <person name="Pauvert C."/>
            <person name="Hitch T.C.A."/>
            <person name="Clavel T."/>
        </authorList>
    </citation>
    <scope>NUCLEOTIDE SEQUENCE [LARGE SCALE GENOMIC DNA]</scope>
    <source>
        <strain evidence="2 3">CLA-AA-H78B</strain>
    </source>
</reference>
<dbReference type="Gene3D" id="1.20.1330.10">
    <property type="entry name" value="f41 fragment of flagellin, N-terminal domain"/>
    <property type="match status" value="1"/>
</dbReference>
<feature type="domain" description="Flagellin N-terminal" evidence="1">
    <location>
        <begin position="3"/>
        <end position="139"/>
    </location>
</feature>
<dbReference type="InterPro" id="IPR001029">
    <property type="entry name" value="Flagellin_N"/>
</dbReference>
<dbReference type="EMBL" id="JBBMFC010000019">
    <property type="protein sequence ID" value="MEQ2579365.1"/>
    <property type="molecule type" value="Genomic_DNA"/>
</dbReference>
<protein>
    <recommendedName>
        <fullName evidence="1">Flagellin N-terminal domain-containing protein</fullName>
    </recommendedName>
</protein>
<evidence type="ECO:0000313" key="3">
    <source>
        <dbReference type="Proteomes" id="UP001470288"/>
    </source>
</evidence>
<dbReference type="SUPFAM" id="SSF64518">
    <property type="entry name" value="Phase 1 flagellin"/>
    <property type="match status" value="1"/>
</dbReference>
<evidence type="ECO:0000313" key="2">
    <source>
        <dbReference type="EMBL" id="MEQ2579365.1"/>
    </source>
</evidence>
<keyword evidence="3" id="KW-1185">Reference proteome</keyword>
<proteinExistence type="predicted"/>
<accession>A0ABV1I3H7</accession>
<comment type="caution">
    <text evidence="2">The sequence shown here is derived from an EMBL/GenBank/DDBJ whole genome shotgun (WGS) entry which is preliminary data.</text>
</comment>